<feature type="signal peptide" evidence="2">
    <location>
        <begin position="1"/>
        <end position="18"/>
    </location>
</feature>
<evidence type="ECO:0000256" key="2">
    <source>
        <dbReference type="SAM" id="SignalP"/>
    </source>
</evidence>
<dbReference type="PANTHER" id="PTHR34154">
    <property type="entry name" value="ALKALI-SENSITIVE LINKAGE PROTEIN 1"/>
    <property type="match status" value="1"/>
</dbReference>
<keyword evidence="5" id="KW-1185">Reference proteome</keyword>
<dbReference type="Proteomes" id="UP000503462">
    <property type="component" value="Chromosome 1"/>
</dbReference>
<evidence type="ECO:0000313" key="5">
    <source>
        <dbReference type="Proteomes" id="UP000503462"/>
    </source>
</evidence>
<dbReference type="PANTHER" id="PTHR34154:SF10">
    <property type="entry name" value="ASL1-LIKE GLYCOSYL HYDROLASE CATALYTIC DOMAIN-CONTAINING PROTEIN"/>
    <property type="match status" value="1"/>
</dbReference>
<dbReference type="Pfam" id="PF11790">
    <property type="entry name" value="Glyco_hydro_cc"/>
    <property type="match status" value="1"/>
</dbReference>
<keyword evidence="2" id="KW-0732">Signal</keyword>
<dbReference type="SUPFAM" id="SSF51445">
    <property type="entry name" value="(Trans)glycosidases"/>
    <property type="match status" value="1"/>
</dbReference>
<dbReference type="GO" id="GO:0071966">
    <property type="term" value="P:fungal-type cell wall polysaccharide metabolic process"/>
    <property type="evidence" value="ECO:0007669"/>
    <property type="project" value="TreeGrafter"/>
</dbReference>
<evidence type="ECO:0000259" key="3">
    <source>
        <dbReference type="Pfam" id="PF11790"/>
    </source>
</evidence>
<dbReference type="InterPro" id="IPR053183">
    <property type="entry name" value="ASL1"/>
</dbReference>
<dbReference type="OrthoDB" id="43654at2759"/>
<dbReference type="AlphaFoldDB" id="A0A6H0XMH4"/>
<feature type="chain" id="PRO_5026141255" description="Asl1-like glycosyl hydrolase catalytic domain-containing protein" evidence="2">
    <location>
        <begin position="19"/>
        <end position="502"/>
    </location>
</feature>
<reference evidence="4 5" key="1">
    <citation type="journal article" date="2016" name="Sci. Rep.">
        <title>Peltaster fructicola genome reveals evolution from an invasive phytopathogen to an ectophytic parasite.</title>
        <authorList>
            <person name="Xu C."/>
            <person name="Chen H."/>
            <person name="Gleason M.L."/>
            <person name="Xu J.R."/>
            <person name="Liu H."/>
            <person name="Zhang R."/>
            <person name="Sun G."/>
        </authorList>
    </citation>
    <scope>NUCLEOTIDE SEQUENCE [LARGE SCALE GENOMIC DNA]</scope>
    <source>
        <strain evidence="4 5">LNHT1506</strain>
    </source>
</reference>
<organism evidence="4 5">
    <name type="scientific">Peltaster fructicola</name>
    <dbReference type="NCBI Taxonomy" id="286661"/>
    <lineage>
        <taxon>Eukaryota</taxon>
        <taxon>Fungi</taxon>
        <taxon>Dikarya</taxon>
        <taxon>Ascomycota</taxon>
        <taxon>Pezizomycotina</taxon>
        <taxon>Dothideomycetes</taxon>
        <taxon>Dothideomycetes incertae sedis</taxon>
        <taxon>Peltaster</taxon>
    </lineage>
</organism>
<dbReference type="Gene3D" id="3.20.20.80">
    <property type="entry name" value="Glycosidases"/>
    <property type="match status" value="1"/>
</dbReference>
<dbReference type="InterPro" id="IPR024655">
    <property type="entry name" value="Asl1_glyco_hydro_catalytic"/>
</dbReference>
<dbReference type="GO" id="GO:0009277">
    <property type="term" value="C:fungal-type cell wall"/>
    <property type="evidence" value="ECO:0007669"/>
    <property type="project" value="TreeGrafter"/>
</dbReference>
<feature type="compositionally biased region" description="Basic residues" evidence="1">
    <location>
        <begin position="60"/>
        <end position="70"/>
    </location>
</feature>
<name>A0A6H0XMH4_9PEZI</name>
<feature type="domain" description="Asl1-like glycosyl hydrolase catalytic" evidence="3">
    <location>
        <begin position="268"/>
        <end position="497"/>
    </location>
</feature>
<evidence type="ECO:0000256" key="1">
    <source>
        <dbReference type="SAM" id="MobiDB-lite"/>
    </source>
</evidence>
<gene>
    <name evidence="4" type="ORF">AMS68_001441</name>
</gene>
<accession>A0A6H0XMH4</accession>
<sequence>MARLNMVTVLGLAATALALPGSGYGTHSHPTGTHGKHSGTGVRSHHHPSGTRASSAYNVHSHKHSHSHKVHSSEASAVVSSADAVVTDYAAKYNVEGSASSDCGTVTSKIQVTVTITAEDTTSSAATSLIIDSAPYVVSSVAGETSVAGASSTQVSIVSSSSPAAVVASTQYTTSTSAMQAATAYNDKAYGGGWSIASAAIAAHNSNPAAVHISSVSVESTSTPIVQYTSTSTAIATHASSTSVQAYTAASSAASSTTSTSSKTPQRGVAYNDVSLVENFCNSETVKWAFNWGSTTGTLPSGVKFIPTLWGTADQFTEPWIKNAQAAISSGSEYLFSFNEPDIESQANIKAPAAAAAYKTWVSDPFKDTGVKLCAPAVTNGDSTKGYGLGWLAEFMKECTDCQIDCINIHWYGEDVTALETQVKAAINQAAESSIGEVYLSEFGLNGYPTASTISTFLDSALPMLQAKANLTGYAYFMLNNSILVTDNSLNAAGQTYLDFAT</sequence>
<evidence type="ECO:0000313" key="4">
    <source>
        <dbReference type="EMBL" id="QIW95923.1"/>
    </source>
</evidence>
<feature type="region of interest" description="Disordered" evidence="1">
    <location>
        <begin position="25"/>
        <end position="76"/>
    </location>
</feature>
<dbReference type="EMBL" id="CP051139">
    <property type="protein sequence ID" value="QIW95923.1"/>
    <property type="molecule type" value="Genomic_DNA"/>
</dbReference>
<proteinExistence type="predicted"/>
<protein>
    <recommendedName>
        <fullName evidence="3">Asl1-like glycosyl hydrolase catalytic domain-containing protein</fullName>
    </recommendedName>
</protein>
<dbReference type="InterPro" id="IPR017853">
    <property type="entry name" value="GH"/>
</dbReference>